<dbReference type="GO" id="GO:0016787">
    <property type="term" value="F:hydrolase activity"/>
    <property type="evidence" value="ECO:0007669"/>
    <property type="project" value="UniProtKB-KW"/>
</dbReference>
<protein>
    <submittedName>
        <fullName evidence="3">Metal dependent phosphohydrolase</fullName>
    </submittedName>
</protein>
<dbReference type="SUPFAM" id="SSF109604">
    <property type="entry name" value="HD-domain/PDEase-like"/>
    <property type="match status" value="1"/>
</dbReference>
<dbReference type="OrthoDB" id="5428414at2"/>
<dbReference type="InParanoid" id="D4H477"/>
<dbReference type="KEGG" id="dap:Dacet_0592"/>
<proteinExistence type="predicted"/>
<accession>D4H477</accession>
<organism evidence="3 4">
    <name type="scientific">Denitrovibrio acetiphilus (strain DSM 12809 / NBRC 114555 / N2460)</name>
    <dbReference type="NCBI Taxonomy" id="522772"/>
    <lineage>
        <taxon>Bacteria</taxon>
        <taxon>Pseudomonadati</taxon>
        <taxon>Deferribacterota</taxon>
        <taxon>Deferribacteres</taxon>
        <taxon>Deferribacterales</taxon>
        <taxon>Geovibrionaceae</taxon>
        <taxon>Denitrovibrio</taxon>
    </lineage>
</organism>
<feature type="transmembrane region" description="Helical" evidence="1">
    <location>
        <begin position="119"/>
        <end position="138"/>
    </location>
</feature>
<dbReference type="InterPro" id="IPR007404">
    <property type="entry name" value="YdjM-like"/>
</dbReference>
<keyword evidence="1" id="KW-0812">Transmembrane</keyword>
<dbReference type="InterPro" id="IPR006674">
    <property type="entry name" value="HD_domain"/>
</dbReference>
<keyword evidence="3" id="KW-0378">Hydrolase</keyword>
<keyword evidence="4" id="KW-1185">Reference proteome</keyword>
<dbReference type="Pfam" id="PF04307">
    <property type="entry name" value="YdjM"/>
    <property type="match status" value="1"/>
</dbReference>
<feature type="domain" description="HD" evidence="2">
    <location>
        <begin position="270"/>
        <end position="377"/>
    </location>
</feature>
<sequence precursor="true">MKLRSHVIAGMGYVLATGAFEPAAVAAIGAGSIFPDIVDSIFGFGSEKFYRKIHRKISHWWVLYTLPLAAILFSDIGGYAFYYFLIGGLLHIFCDSFTRSGVPFINPFKAGHGFRLFNIGSPAEYLTLFLIVLTLIALGLLFPYPVWFFIAVVLPVSLFSGADRTVHQEKKEPINIHLSELAPLWTGQKTVTAEIIKQSEDTTVFAKPELMDFYNKHVANLPESAKNVIRLIMTMLDEKGDTPSVVKRSGEINFYEEPNTFTALAKVPLYLHSLHVAEEILKLFDKPGAYAAQLIMTALGHDLGKIESLDKFAYSMGDHPKISVVVLNSFEGFDDLKYKADIENAILSHHRTGGGDLAEKLREANRNARQKELADNLVRVDEDASETHNSNEVKEKPSDLEWLNITEFLTELDKRINVLNGSRFEAFSMKDGCVYFQTEVFWKVIKMLARRREHDEILLADSDQQQRRNYINTITEMLREKRLIADGIIRQEHFTAPFTVTYKDGKSTNKAYYTPMMSGAFGDISELESRKSGILMEIETVAPKYGDNQ</sequence>
<dbReference type="InterPro" id="IPR003607">
    <property type="entry name" value="HD/PDEase_dom"/>
</dbReference>
<evidence type="ECO:0000256" key="1">
    <source>
        <dbReference type="SAM" id="Phobius"/>
    </source>
</evidence>
<dbReference type="eggNOG" id="COG1988">
    <property type="taxonomic scope" value="Bacteria"/>
</dbReference>
<keyword evidence="1" id="KW-0472">Membrane</keyword>
<dbReference type="PaxDb" id="522772-Dacet_0592"/>
<dbReference type="Pfam" id="PF01966">
    <property type="entry name" value="HD"/>
    <property type="match status" value="1"/>
</dbReference>
<dbReference type="EMBL" id="CP001968">
    <property type="protein sequence ID" value="ADD67388.1"/>
    <property type="molecule type" value="Genomic_DNA"/>
</dbReference>
<dbReference type="Proteomes" id="UP000002012">
    <property type="component" value="Chromosome"/>
</dbReference>
<evidence type="ECO:0000259" key="2">
    <source>
        <dbReference type="Pfam" id="PF01966"/>
    </source>
</evidence>
<dbReference type="CDD" id="cd00077">
    <property type="entry name" value="HDc"/>
    <property type="match status" value="1"/>
</dbReference>
<dbReference type="RefSeq" id="WP_013009932.1">
    <property type="nucleotide sequence ID" value="NC_013943.1"/>
</dbReference>
<dbReference type="STRING" id="522772.Dacet_0592"/>
<name>D4H477_DENA2</name>
<evidence type="ECO:0000313" key="3">
    <source>
        <dbReference type="EMBL" id="ADD67388.1"/>
    </source>
</evidence>
<evidence type="ECO:0000313" key="4">
    <source>
        <dbReference type="Proteomes" id="UP000002012"/>
    </source>
</evidence>
<dbReference type="AlphaFoldDB" id="D4H477"/>
<dbReference type="HOGENOM" id="CLU_495857_0_0_0"/>
<reference evidence="3 4" key="1">
    <citation type="journal article" date="2010" name="Stand. Genomic Sci.">
        <title>Complete genome sequence of Denitrovibrio acetiphilus type strain (N2460).</title>
        <authorList>
            <person name="Kiss H."/>
            <person name="Lang E."/>
            <person name="Lapidus A."/>
            <person name="Copeland A."/>
            <person name="Nolan M."/>
            <person name="Glavina Del Rio T."/>
            <person name="Chen F."/>
            <person name="Lucas S."/>
            <person name="Tice H."/>
            <person name="Cheng J.F."/>
            <person name="Han C."/>
            <person name="Goodwin L."/>
            <person name="Pitluck S."/>
            <person name="Liolios K."/>
            <person name="Pati A."/>
            <person name="Ivanova N."/>
            <person name="Mavromatis K."/>
            <person name="Chen A."/>
            <person name="Palaniappan K."/>
            <person name="Land M."/>
            <person name="Hauser L."/>
            <person name="Chang Y.J."/>
            <person name="Jeffries C.D."/>
            <person name="Detter J.C."/>
            <person name="Brettin T."/>
            <person name="Spring S."/>
            <person name="Rohde M."/>
            <person name="Goker M."/>
            <person name="Woyke T."/>
            <person name="Bristow J."/>
            <person name="Eisen J.A."/>
            <person name="Markowitz V."/>
            <person name="Hugenholtz P."/>
            <person name="Kyrpides N.C."/>
            <person name="Klenk H.P."/>
        </authorList>
    </citation>
    <scope>NUCLEOTIDE SEQUENCE [LARGE SCALE GENOMIC DNA]</scope>
    <source>
        <strain evidence="4">DSM 12809 / NBRC 114555 / N2460</strain>
    </source>
</reference>
<keyword evidence="1" id="KW-1133">Transmembrane helix</keyword>
<gene>
    <name evidence="3" type="ordered locus">Dacet_0592</name>
</gene>